<organism evidence="3 4">
    <name type="scientific">Runella rosea</name>
    <dbReference type="NCBI Taxonomy" id="2259595"/>
    <lineage>
        <taxon>Bacteria</taxon>
        <taxon>Pseudomonadati</taxon>
        <taxon>Bacteroidota</taxon>
        <taxon>Cytophagia</taxon>
        <taxon>Cytophagales</taxon>
        <taxon>Spirosomataceae</taxon>
        <taxon>Runella</taxon>
    </lineage>
</organism>
<feature type="transmembrane region" description="Helical" evidence="1">
    <location>
        <begin position="513"/>
        <end position="531"/>
    </location>
</feature>
<evidence type="ECO:0000256" key="1">
    <source>
        <dbReference type="SAM" id="Phobius"/>
    </source>
</evidence>
<dbReference type="Proteomes" id="UP000251993">
    <property type="component" value="Chromosome"/>
</dbReference>
<keyword evidence="1" id="KW-1133">Transmembrane helix</keyword>
<feature type="transmembrane region" description="Helical" evidence="1">
    <location>
        <begin position="456"/>
        <end position="477"/>
    </location>
</feature>
<protein>
    <recommendedName>
        <fullName evidence="2">Glycosyltransferase RgtA/B/C/D-like domain-containing protein</fullName>
    </recommendedName>
</protein>
<feature type="transmembrane region" description="Helical" evidence="1">
    <location>
        <begin position="60"/>
        <end position="77"/>
    </location>
</feature>
<sequence>MVLISLLSFGVFLGYIGRTSAGICRPSLVEWLITSFLLFAGSIIITGYCLSALDLTGTTWAWAIAVFIPPTILRFVFSKIAPQTTVFSPLKMVVSRWHAAQRWYVSGTVYLRFLFGVMILSVAIIGITNLLLVLFTVPNEWDSMTGHLNRVVQYIQRGTMAHFGGTNWNIDTYPKSVCTIQIYSYLMTGKFENAFKLIHHLSYWITLVTVFGIAQRITKNRLNASFFCALAFALFLDFLMQAVTTETDIVLAAYLSCLLYFLFTYRVTYENRYLYLAALSFGIVYGHKVTFTLLLPSVFVVMIYTVFLQKGKGQKKENITLNINWPAIFKLGIAIVVCFCLWTLPTGYVKNVQVFGHPIGPPTSLKHQSIERATSNGGYRNLFEQGSRNVVRYAYDFVNLDGLRNVKIGQEINRGMRIPLVWLEDKLQMRLDETTEFSIVPFSFERRFEFFNGNPYWGIFGFALVFPLLFLALFGILRSPAHWFLAVALLLHFAALSYSAPYDPWKGRYFQETGVFGVLFLTLLFTHKYSLEKSGYSAALKTYVGVVTVVACISALLAVFLNFRCLPFDALGKKSAFKTERIPMMTFARPDITQAYLKFDELVPDSATVALGTINDDFEYPLYGKHLSRRLIPIRPFELPLRPIPPGTDYLMYAKSDTIDLFKPLPTDIRLGTDTTMKGMIVKGEDYYLRKLK</sequence>
<feature type="domain" description="Glycosyltransferase RgtA/B/C/D-like" evidence="2">
    <location>
        <begin position="185"/>
        <end position="306"/>
    </location>
</feature>
<feature type="transmembrane region" description="Helical" evidence="1">
    <location>
        <begin position="31"/>
        <end position="53"/>
    </location>
</feature>
<name>A0A344TKV8_9BACT</name>
<dbReference type="RefSeq" id="WP_114068062.1">
    <property type="nucleotide sequence ID" value="NZ_CP030850.1"/>
</dbReference>
<evidence type="ECO:0000259" key="2">
    <source>
        <dbReference type="Pfam" id="PF13231"/>
    </source>
</evidence>
<evidence type="ECO:0000313" key="3">
    <source>
        <dbReference type="EMBL" id="AXE19279.1"/>
    </source>
</evidence>
<evidence type="ECO:0000313" key="4">
    <source>
        <dbReference type="Proteomes" id="UP000251993"/>
    </source>
</evidence>
<feature type="transmembrane region" description="Helical" evidence="1">
    <location>
        <begin position="113"/>
        <end position="137"/>
    </location>
</feature>
<reference evidence="3 4" key="1">
    <citation type="submission" date="2018-07" db="EMBL/GenBank/DDBJ databases">
        <title>Genome sequencing of Runella.</title>
        <authorList>
            <person name="Baek M.-G."/>
            <person name="Yi H."/>
        </authorList>
    </citation>
    <scope>NUCLEOTIDE SEQUENCE [LARGE SCALE GENOMIC DNA]</scope>
    <source>
        <strain evidence="3 4">HYN0085</strain>
    </source>
</reference>
<dbReference type="AlphaFoldDB" id="A0A344TKV8"/>
<feature type="transmembrane region" description="Helical" evidence="1">
    <location>
        <begin position="543"/>
        <end position="563"/>
    </location>
</feature>
<dbReference type="InterPro" id="IPR038731">
    <property type="entry name" value="RgtA/B/C-like"/>
</dbReference>
<feature type="transmembrane region" description="Helical" evidence="1">
    <location>
        <begin position="224"/>
        <end position="243"/>
    </location>
</feature>
<feature type="transmembrane region" description="Helical" evidence="1">
    <location>
        <begin position="249"/>
        <end position="268"/>
    </location>
</feature>
<keyword evidence="1" id="KW-0472">Membrane</keyword>
<proteinExistence type="predicted"/>
<accession>A0A344TKV8</accession>
<feature type="transmembrane region" description="Helical" evidence="1">
    <location>
        <begin position="289"/>
        <end position="307"/>
    </location>
</feature>
<dbReference type="KEGG" id="run:DR864_16735"/>
<dbReference type="Pfam" id="PF13231">
    <property type="entry name" value="PMT_2"/>
    <property type="match status" value="1"/>
</dbReference>
<feature type="transmembrane region" description="Helical" evidence="1">
    <location>
        <begin position="327"/>
        <end position="344"/>
    </location>
</feature>
<keyword evidence="1" id="KW-0812">Transmembrane</keyword>
<keyword evidence="4" id="KW-1185">Reference proteome</keyword>
<dbReference type="EMBL" id="CP030850">
    <property type="protein sequence ID" value="AXE19279.1"/>
    <property type="molecule type" value="Genomic_DNA"/>
</dbReference>
<feature type="transmembrane region" description="Helical" evidence="1">
    <location>
        <begin position="483"/>
        <end position="501"/>
    </location>
</feature>
<dbReference type="OrthoDB" id="904806at2"/>
<gene>
    <name evidence="3" type="ORF">DR864_16735</name>
</gene>